<dbReference type="AlphaFoldDB" id="A0A7S1VS85"/>
<organism evidence="2">
    <name type="scientific">Grammatophora oceanica</name>
    <dbReference type="NCBI Taxonomy" id="210454"/>
    <lineage>
        <taxon>Eukaryota</taxon>
        <taxon>Sar</taxon>
        <taxon>Stramenopiles</taxon>
        <taxon>Ochrophyta</taxon>
        <taxon>Bacillariophyta</taxon>
        <taxon>Fragilariophyceae</taxon>
        <taxon>Fragilariophycidae</taxon>
        <taxon>Rhabdonematales</taxon>
        <taxon>Grammatophoraceae</taxon>
        <taxon>Grammatophora</taxon>
    </lineage>
</organism>
<reference evidence="2" key="1">
    <citation type="submission" date="2021-01" db="EMBL/GenBank/DDBJ databases">
        <authorList>
            <person name="Corre E."/>
            <person name="Pelletier E."/>
            <person name="Niang G."/>
            <person name="Scheremetjew M."/>
            <person name="Finn R."/>
            <person name="Kale V."/>
            <person name="Holt S."/>
            <person name="Cochrane G."/>
            <person name="Meng A."/>
            <person name="Brown T."/>
            <person name="Cohen L."/>
        </authorList>
    </citation>
    <scope>NUCLEOTIDE SEQUENCE</scope>
    <source>
        <strain evidence="2">CCMP 410</strain>
    </source>
</reference>
<feature type="transmembrane region" description="Helical" evidence="1">
    <location>
        <begin position="78"/>
        <end position="101"/>
    </location>
</feature>
<keyword evidence="1" id="KW-1133">Transmembrane helix</keyword>
<sequence>MNCCSSDDPSKGLGRFRTELNKHPWFLVREVDGRVINIPRSFAPQPTWAVTMLKTGFTGVVYHVLLLDMIEYWDDIEYYLIFLTHWAFLMSLMYFPLSLFMSLTGGARQPNSDTQPSFGVRFMWGLYSSTLVIQVAVMSLFWTVEYNFDVVGRPLYPSIMKHGGIMVLLFLEGMVLNKIPIRAKHLWFVEGVSMLYLIWTIIHWFLDIGNPFIDDDGIYGVMNWRQTPELAAVVVVGVVFIVVPLVFYLVWWMSTFGRRYRREGKRDIEIGKSGSRYYRMKR</sequence>
<evidence type="ECO:0000256" key="1">
    <source>
        <dbReference type="SAM" id="Phobius"/>
    </source>
</evidence>
<dbReference type="PANTHER" id="PTHR12242:SF48">
    <property type="entry name" value="FAR-17A_AIG1-LIKE PROTEIN"/>
    <property type="match status" value="1"/>
</dbReference>
<feature type="transmembrane region" description="Helical" evidence="1">
    <location>
        <begin position="122"/>
        <end position="143"/>
    </location>
</feature>
<feature type="transmembrane region" description="Helical" evidence="1">
    <location>
        <begin position="155"/>
        <end position="175"/>
    </location>
</feature>
<dbReference type="PANTHER" id="PTHR12242">
    <property type="entry name" value="OS02G0130600 PROTEIN-RELATED"/>
    <property type="match status" value="1"/>
</dbReference>
<accession>A0A7S1VS85</accession>
<evidence type="ECO:0000313" key="2">
    <source>
        <dbReference type="EMBL" id="CAD9309369.1"/>
    </source>
</evidence>
<dbReference type="EMBL" id="HBGK01049497">
    <property type="protein sequence ID" value="CAD9309369.1"/>
    <property type="molecule type" value="Transcribed_RNA"/>
</dbReference>
<keyword evidence="1" id="KW-0472">Membrane</keyword>
<protein>
    <submittedName>
        <fullName evidence="2">Uncharacterized protein</fullName>
    </submittedName>
</protein>
<keyword evidence="1" id="KW-0812">Transmembrane</keyword>
<dbReference type="GO" id="GO:0016020">
    <property type="term" value="C:membrane"/>
    <property type="evidence" value="ECO:0007669"/>
    <property type="project" value="TreeGrafter"/>
</dbReference>
<feature type="transmembrane region" description="Helical" evidence="1">
    <location>
        <begin position="230"/>
        <end position="252"/>
    </location>
</feature>
<name>A0A7S1VS85_9STRA</name>
<proteinExistence type="predicted"/>
<gene>
    <name evidence="2" type="ORF">GOCE00092_LOCUS25968</name>
</gene>
<feature type="transmembrane region" description="Helical" evidence="1">
    <location>
        <begin position="187"/>
        <end position="206"/>
    </location>
</feature>